<dbReference type="EMBL" id="CP007142">
    <property type="protein sequence ID" value="AJQ95757.1"/>
    <property type="molecule type" value="Genomic_DNA"/>
</dbReference>
<reference evidence="2 3" key="1">
    <citation type="submission" date="2014-01" db="EMBL/GenBank/DDBJ databases">
        <title>Full genme sequencing of cellulolytic bacterium Gynuella sunshinyii YC6258T gen. nov., sp. nov.</title>
        <authorList>
            <person name="Khan H."/>
            <person name="Chung E.J."/>
            <person name="Chung Y.R."/>
        </authorList>
    </citation>
    <scope>NUCLEOTIDE SEQUENCE [LARGE SCALE GENOMIC DNA]</scope>
    <source>
        <strain evidence="2 3">YC6258</strain>
    </source>
</reference>
<keyword evidence="1" id="KW-1133">Transmembrane helix</keyword>
<name>A0A0C5VM39_9GAMM</name>
<dbReference type="AlphaFoldDB" id="A0A0C5VM39"/>
<keyword evidence="1" id="KW-0472">Membrane</keyword>
<feature type="transmembrane region" description="Helical" evidence="1">
    <location>
        <begin position="26"/>
        <end position="48"/>
    </location>
</feature>
<evidence type="ECO:0000256" key="1">
    <source>
        <dbReference type="SAM" id="Phobius"/>
    </source>
</evidence>
<dbReference type="KEGG" id="gsn:YC6258_03721"/>
<organism evidence="2 3">
    <name type="scientific">Gynuella sunshinyii YC6258</name>
    <dbReference type="NCBI Taxonomy" id="1445510"/>
    <lineage>
        <taxon>Bacteria</taxon>
        <taxon>Pseudomonadati</taxon>
        <taxon>Pseudomonadota</taxon>
        <taxon>Gammaproteobacteria</taxon>
        <taxon>Oceanospirillales</taxon>
        <taxon>Saccharospirillaceae</taxon>
        <taxon>Gynuella</taxon>
    </lineage>
</organism>
<accession>A0A0C5VM39</accession>
<evidence type="ECO:0000313" key="3">
    <source>
        <dbReference type="Proteomes" id="UP000032266"/>
    </source>
</evidence>
<gene>
    <name evidence="2" type="ORF">YC6258_03721</name>
</gene>
<protein>
    <submittedName>
        <fullName evidence="2">Uncharacterized protein</fullName>
    </submittedName>
</protein>
<dbReference type="STRING" id="1445510.YC6258_03721"/>
<proteinExistence type="predicted"/>
<evidence type="ECO:0000313" key="2">
    <source>
        <dbReference type="EMBL" id="AJQ95757.1"/>
    </source>
</evidence>
<dbReference type="Proteomes" id="UP000032266">
    <property type="component" value="Chromosome"/>
</dbReference>
<dbReference type="HOGENOM" id="CLU_3080416_0_0_6"/>
<keyword evidence="3" id="KW-1185">Reference proteome</keyword>
<sequence length="52" mass="5417">MSAGLAALGVAYCKVKNPEFLWGIELLANIMVLVGAGVGGNFMAAGYLERET</sequence>
<keyword evidence="1" id="KW-0812">Transmembrane</keyword>